<sequence>MKPVKLLKTVSKKYAKESADSAFELSHRKHVADYSKKLAKSRHLDSKLALLIAYGHDLGRTKEGFIGKGHALAGSNFCSNLLKNETHLSNKKIKKVAKAISLHSKKKIIDDSYCELIKDADSLAHYKEGLISEDDWAELYRVYASKIDSIDIKVSPIDNWHEVWKNNLESLLEDSDSQDIYSPSWVHKKRIAIRQLKIINKYFIKLDKRNKEFLKSLNSLLNTYFHSLENPRKYFVLNEFVKSLNLDLEELQLMLEGDLAESTQEIEIILKDNDVYSKLDHLIEISSEKLFLPSDKIIKKYKLDAIWTKDYKNLIDIIANSENESNYDFHDARIIGKKFKYLYDLNLIDFSSKHLYKSIADFHKASGDLHDIDDLYNYLNNYLDSELNIDELFLSMNHEEEALYEKCSKVIFFYKLLKRN</sequence>
<dbReference type="Pfam" id="PF01966">
    <property type="entry name" value="HD"/>
    <property type="match status" value="1"/>
</dbReference>
<name>A0A1T5BP80_9FIRM</name>
<dbReference type="Proteomes" id="UP000243406">
    <property type="component" value="Unassembled WGS sequence"/>
</dbReference>
<evidence type="ECO:0000313" key="3">
    <source>
        <dbReference type="Proteomes" id="UP000243406"/>
    </source>
</evidence>
<dbReference type="OrthoDB" id="1767989at2"/>
<protein>
    <submittedName>
        <fullName evidence="2">HD domain-containing protein</fullName>
    </submittedName>
</protein>
<organism evidence="2 3">
    <name type="scientific">Acetoanaerobium noterae</name>
    <dbReference type="NCBI Taxonomy" id="745369"/>
    <lineage>
        <taxon>Bacteria</taxon>
        <taxon>Bacillati</taxon>
        <taxon>Bacillota</taxon>
        <taxon>Clostridia</taxon>
        <taxon>Peptostreptococcales</taxon>
        <taxon>Filifactoraceae</taxon>
        <taxon>Acetoanaerobium</taxon>
    </lineage>
</organism>
<feature type="domain" description="HD" evidence="1">
    <location>
        <begin position="26"/>
        <end position="124"/>
    </location>
</feature>
<keyword evidence="3" id="KW-1185">Reference proteome</keyword>
<reference evidence="3" key="1">
    <citation type="submission" date="2017-02" db="EMBL/GenBank/DDBJ databases">
        <authorList>
            <person name="Varghese N."/>
            <person name="Submissions S."/>
        </authorList>
    </citation>
    <scope>NUCLEOTIDE SEQUENCE [LARGE SCALE GENOMIC DNA]</scope>
    <source>
        <strain evidence="3">ATCC 35199</strain>
    </source>
</reference>
<dbReference type="SUPFAM" id="SSF109604">
    <property type="entry name" value="HD-domain/PDEase-like"/>
    <property type="match status" value="1"/>
</dbReference>
<accession>A0A1T5BP80</accession>
<dbReference type="AlphaFoldDB" id="A0A1T5BP80"/>
<gene>
    <name evidence="2" type="ORF">SAMN02745120_1760</name>
</gene>
<evidence type="ECO:0000313" key="2">
    <source>
        <dbReference type="EMBL" id="SKB48935.1"/>
    </source>
</evidence>
<evidence type="ECO:0000259" key="1">
    <source>
        <dbReference type="Pfam" id="PF01966"/>
    </source>
</evidence>
<dbReference type="EMBL" id="FUYN01000003">
    <property type="protein sequence ID" value="SKB48935.1"/>
    <property type="molecule type" value="Genomic_DNA"/>
</dbReference>
<dbReference type="InterPro" id="IPR006674">
    <property type="entry name" value="HD_domain"/>
</dbReference>
<dbReference type="Gene3D" id="1.10.3210.10">
    <property type="entry name" value="Hypothetical protein af1432"/>
    <property type="match status" value="1"/>
</dbReference>
<dbReference type="RefSeq" id="WP_079589590.1">
    <property type="nucleotide sequence ID" value="NZ_FUYN01000003.1"/>
</dbReference>
<proteinExistence type="predicted"/>